<keyword evidence="3" id="KW-1185">Reference proteome</keyword>
<comment type="caution">
    <text evidence="2">The sequence shown here is derived from an EMBL/GenBank/DDBJ whole genome shotgun (WGS) entry which is preliminary data.</text>
</comment>
<evidence type="ECO:0000313" key="3">
    <source>
        <dbReference type="Proteomes" id="UP001152178"/>
    </source>
</evidence>
<dbReference type="CDD" id="cd00093">
    <property type="entry name" value="HTH_XRE"/>
    <property type="match status" value="1"/>
</dbReference>
<name>A0ABT4R002_9HYPH</name>
<dbReference type="EMBL" id="JAPFQA010000012">
    <property type="protein sequence ID" value="MCZ8547167.1"/>
    <property type="molecule type" value="Genomic_DNA"/>
</dbReference>
<protein>
    <submittedName>
        <fullName evidence="2">Transcriptional regulator</fullName>
    </submittedName>
</protein>
<dbReference type="Pfam" id="PF01381">
    <property type="entry name" value="HTH_3"/>
    <property type="match status" value="1"/>
</dbReference>
<accession>A0ABT4R002</accession>
<gene>
    <name evidence="2" type="ORF">OOJ09_23505</name>
</gene>
<reference evidence="2" key="1">
    <citation type="submission" date="2022-11" db="EMBL/GenBank/DDBJ databases">
        <authorList>
            <person name="Coimbra C."/>
        </authorList>
    </citation>
    <scope>NUCLEOTIDE SEQUENCE</scope>
    <source>
        <strain evidence="2">Jales19</strain>
    </source>
</reference>
<dbReference type="Proteomes" id="UP001152178">
    <property type="component" value="Unassembled WGS sequence"/>
</dbReference>
<dbReference type="InterPro" id="IPR010982">
    <property type="entry name" value="Lambda_DNA-bd_dom_sf"/>
</dbReference>
<evidence type="ECO:0000313" key="2">
    <source>
        <dbReference type="EMBL" id="MCZ8547167.1"/>
    </source>
</evidence>
<dbReference type="RefSeq" id="WP_269907491.1">
    <property type="nucleotide sequence ID" value="NZ_JAPFQA010000012.1"/>
</dbReference>
<proteinExistence type="predicted"/>
<organism evidence="2 3">
    <name type="scientific">Mesorhizobium qingshengii</name>
    <dbReference type="NCBI Taxonomy" id="1165689"/>
    <lineage>
        <taxon>Bacteria</taxon>
        <taxon>Pseudomonadati</taxon>
        <taxon>Pseudomonadota</taxon>
        <taxon>Alphaproteobacteria</taxon>
        <taxon>Hyphomicrobiales</taxon>
        <taxon>Phyllobacteriaceae</taxon>
        <taxon>Mesorhizobium</taxon>
    </lineage>
</organism>
<dbReference type="Gene3D" id="1.10.260.40">
    <property type="entry name" value="lambda repressor-like DNA-binding domains"/>
    <property type="match status" value="1"/>
</dbReference>
<sequence>MINAEQMRAARALLDWTRDELAEKSGVSAPTIKLMETRGTERSVIATVNAVQMALEEAGVAFIPENGGGAGVRRRDRRS</sequence>
<evidence type="ECO:0000259" key="1">
    <source>
        <dbReference type="PROSITE" id="PS50943"/>
    </source>
</evidence>
<feature type="domain" description="HTH cro/C1-type" evidence="1">
    <location>
        <begin position="7"/>
        <end position="37"/>
    </location>
</feature>
<dbReference type="SUPFAM" id="SSF47413">
    <property type="entry name" value="lambda repressor-like DNA-binding domains"/>
    <property type="match status" value="1"/>
</dbReference>
<dbReference type="PROSITE" id="PS50943">
    <property type="entry name" value="HTH_CROC1"/>
    <property type="match status" value="1"/>
</dbReference>
<dbReference type="InterPro" id="IPR001387">
    <property type="entry name" value="Cro/C1-type_HTH"/>
</dbReference>